<dbReference type="RefSeq" id="WP_381502810.1">
    <property type="nucleotide sequence ID" value="NZ_JBHUOM010000012.1"/>
</dbReference>
<dbReference type="Proteomes" id="UP001597512">
    <property type="component" value="Unassembled WGS sequence"/>
</dbReference>
<comment type="caution">
    <text evidence="2">The sequence shown here is derived from an EMBL/GenBank/DDBJ whole genome shotgun (WGS) entry which is preliminary data.</text>
</comment>
<dbReference type="InterPro" id="IPR006680">
    <property type="entry name" value="Amidohydro-rel"/>
</dbReference>
<dbReference type="SUPFAM" id="SSF51556">
    <property type="entry name" value="Metallo-dependent hydrolases"/>
    <property type="match status" value="1"/>
</dbReference>
<accession>A0ABW6AIC8</accession>
<proteinExistence type="predicted"/>
<feature type="domain" description="Amidohydrolase-related" evidence="1">
    <location>
        <begin position="74"/>
        <end position="423"/>
    </location>
</feature>
<evidence type="ECO:0000313" key="2">
    <source>
        <dbReference type="EMBL" id="MFD2935251.1"/>
    </source>
</evidence>
<dbReference type="PANTHER" id="PTHR43135:SF3">
    <property type="entry name" value="ALPHA-D-RIBOSE 1-METHYLPHOSPHONATE 5-TRIPHOSPHATE DIPHOSPHATASE"/>
    <property type="match status" value="1"/>
</dbReference>
<keyword evidence="3" id="KW-1185">Reference proteome</keyword>
<sequence length="429" mass="46802">MRLKNYWLWFILVGLISTGALAQKTALVCKRLIDGTGKVFQNAAIVMEADRIIAVGGRDIIPREATVTDLGDYTVLPGLIDAHVHPFIDKDDYQVDHLRRSSAQKALEGLKHMQDLLLAGWTALRIAGDADVGYAQFDIRNAINKGLFVGPHIFGAGHYISVTGGGGDINFLSYEQPIIADGLVANGPDEMQKAVREEIKHGSDWIKILVTGAFMTVGDNPQDVHFSSEELKAVMDEANRRHKPVMAHAHATEGIKMAVKAGVRSIEHASYLDEEGIDLMLQHGTYLVPTLAVGLFFQERYLNSKALAKAIQLGKHDKDENSKSQMLSLAIRKGVKVALGTDNIGFPPAFPAREFAELVKLGMTPMQAIQAGTKVNAEMLGKEIDLGTLEAGKLADLIAVKGDPLTDITELQRVKFVMIGGKVIKHEKQ</sequence>
<dbReference type="Gene3D" id="3.20.20.140">
    <property type="entry name" value="Metal-dependent hydrolases"/>
    <property type="match status" value="1"/>
</dbReference>
<dbReference type="Pfam" id="PF01979">
    <property type="entry name" value="Amidohydro_1"/>
    <property type="match status" value="1"/>
</dbReference>
<protein>
    <submittedName>
        <fullName evidence="2">Amidohydrolase family protein</fullName>
    </submittedName>
</protein>
<dbReference type="EMBL" id="JBHUOM010000012">
    <property type="protein sequence ID" value="MFD2935251.1"/>
    <property type="molecule type" value="Genomic_DNA"/>
</dbReference>
<dbReference type="InterPro" id="IPR051781">
    <property type="entry name" value="Metallo-dep_Hydrolase"/>
</dbReference>
<dbReference type="PANTHER" id="PTHR43135">
    <property type="entry name" value="ALPHA-D-RIBOSE 1-METHYLPHOSPHONATE 5-TRIPHOSPHATE DIPHOSPHATASE"/>
    <property type="match status" value="1"/>
</dbReference>
<dbReference type="CDD" id="cd01299">
    <property type="entry name" value="Met_dep_hydrolase_A"/>
    <property type="match status" value="1"/>
</dbReference>
<dbReference type="InterPro" id="IPR011059">
    <property type="entry name" value="Metal-dep_hydrolase_composite"/>
</dbReference>
<dbReference type="InterPro" id="IPR057744">
    <property type="entry name" value="OTAase-like"/>
</dbReference>
<dbReference type="InterPro" id="IPR032466">
    <property type="entry name" value="Metal_Hydrolase"/>
</dbReference>
<gene>
    <name evidence="2" type="ORF">ACFS25_15790</name>
</gene>
<name>A0ABW6AIC8_9BACT</name>
<organism evidence="2 3">
    <name type="scientific">Spirosoma flavum</name>
    <dbReference type="NCBI Taxonomy" id="2048557"/>
    <lineage>
        <taxon>Bacteria</taxon>
        <taxon>Pseudomonadati</taxon>
        <taxon>Bacteroidota</taxon>
        <taxon>Cytophagia</taxon>
        <taxon>Cytophagales</taxon>
        <taxon>Cytophagaceae</taxon>
        <taxon>Spirosoma</taxon>
    </lineage>
</organism>
<dbReference type="Gene3D" id="2.30.40.10">
    <property type="entry name" value="Urease, subunit C, domain 1"/>
    <property type="match status" value="1"/>
</dbReference>
<evidence type="ECO:0000313" key="3">
    <source>
        <dbReference type="Proteomes" id="UP001597512"/>
    </source>
</evidence>
<reference evidence="3" key="1">
    <citation type="journal article" date="2019" name="Int. J. Syst. Evol. Microbiol.">
        <title>The Global Catalogue of Microorganisms (GCM) 10K type strain sequencing project: providing services to taxonomists for standard genome sequencing and annotation.</title>
        <authorList>
            <consortium name="The Broad Institute Genomics Platform"/>
            <consortium name="The Broad Institute Genome Sequencing Center for Infectious Disease"/>
            <person name="Wu L."/>
            <person name="Ma J."/>
        </authorList>
    </citation>
    <scope>NUCLEOTIDE SEQUENCE [LARGE SCALE GENOMIC DNA]</scope>
    <source>
        <strain evidence="3">KCTC 52490</strain>
    </source>
</reference>
<evidence type="ECO:0000259" key="1">
    <source>
        <dbReference type="Pfam" id="PF01979"/>
    </source>
</evidence>
<dbReference type="SUPFAM" id="SSF51338">
    <property type="entry name" value="Composite domain of metallo-dependent hydrolases"/>
    <property type="match status" value="1"/>
</dbReference>